<dbReference type="NCBIfam" id="NF010448">
    <property type="entry name" value="PRK13874.1"/>
    <property type="match status" value="1"/>
</dbReference>
<evidence type="ECO:0000256" key="1">
    <source>
        <dbReference type="SAM" id="SignalP"/>
    </source>
</evidence>
<name>A0A501XJ94_9SPHN</name>
<dbReference type="OrthoDB" id="9807335at2"/>
<dbReference type="Proteomes" id="UP000319897">
    <property type="component" value="Unassembled WGS sequence"/>
</dbReference>
<protein>
    <submittedName>
        <fullName evidence="2">P-type conjugative transfer protein TrbJ</fullName>
    </submittedName>
</protein>
<proteinExistence type="predicted"/>
<sequence length="249" mass="26423">MNGKSRAARFAAAWLLSTALVPTMLSAPAHAIVVFDPSNYSQNVLTAVRSLQQVTNQITSLQNEAAMLINQGKNLASLPYSALGALQQSIQKTQQLLAEAQSIAYDVQQIDKAFQQHYAQVDPAATDAQLIANAKSRWQTSVASLQDAMRVQAGIVQNMDASKGEMAALIGESQGASGALQAAQAGNQILALQAQQLADLTAVTAANGRALALQAAEQAAAAEQGREHRKRFLTPGTTYQPGQAKMFYE</sequence>
<evidence type="ECO:0000313" key="3">
    <source>
        <dbReference type="Proteomes" id="UP000319897"/>
    </source>
</evidence>
<gene>
    <name evidence="2" type="primary">trbJ</name>
    <name evidence="2" type="ORF">FJQ54_10230</name>
</gene>
<reference evidence="2 3" key="1">
    <citation type="submission" date="2019-06" db="EMBL/GenBank/DDBJ databases">
        <authorList>
            <person name="Lee I."/>
            <person name="Jang G.I."/>
            <person name="Hwang C.Y."/>
        </authorList>
    </citation>
    <scope>NUCLEOTIDE SEQUENCE [LARGE SCALE GENOMIC DNA]</scope>
    <source>
        <strain evidence="2 3">PAMC 28131</strain>
    </source>
</reference>
<comment type="caution">
    <text evidence="2">The sequence shown here is derived from an EMBL/GenBank/DDBJ whole genome shotgun (WGS) entry which is preliminary data.</text>
</comment>
<dbReference type="EMBL" id="VFSU01000025">
    <property type="protein sequence ID" value="TPE60722.1"/>
    <property type="molecule type" value="Genomic_DNA"/>
</dbReference>
<dbReference type="InterPro" id="IPR014147">
    <property type="entry name" value="T4SS_TrbJ"/>
</dbReference>
<keyword evidence="3" id="KW-1185">Reference proteome</keyword>
<dbReference type="RefSeq" id="WP_140928320.1">
    <property type="nucleotide sequence ID" value="NZ_VFSU01000025.1"/>
</dbReference>
<feature type="signal peptide" evidence="1">
    <location>
        <begin position="1"/>
        <end position="31"/>
    </location>
</feature>
<organism evidence="2 3">
    <name type="scientific">Sandaracinobacter neustonicus</name>
    <dbReference type="NCBI Taxonomy" id="1715348"/>
    <lineage>
        <taxon>Bacteria</taxon>
        <taxon>Pseudomonadati</taxon>
        <taxon>Pseudomonadota</taxon>
        <taxon>Alphaproteobacteria</taxon>
        <taxon>Sphingomonadales</taxon>
        <taxon>Sphingosinicellaceae</taxon>
        <taxon>Sandaracinobacter</taxon>
    </lineage>
</organism>
<feature type="chain" id="PRO_5021495056" evidence="1">
    <location>
        <begin position="32"/>
        <end position="249"/>
    </location>
</feature>
<evidence type="ECO:0000313" key="2">
    <source>
        <dbReference type="EMBL" id="TPE60722.1"/>
    </source>
</evidence>
<accession>A0A501XJ94</accession>
<dbReference type="NCBIfam" id="TIGR02780">
    <property type="entry name" value="TrbJ_Ti"/>
    <property type="match status" value="1"/>
</dbReference>
<keyword evidence="1" id="KW-0732">Signal</keyword>
<dbReference type="AlphaFoldDB" id="A0A501XJ94"/>